<dbReference type="Proteomes" id="UP000762676">
    <property type="component" value="Unassembled WGS sequence"/>
</dbReference>
<dbReference type="EMBL" id="BMAT01004549">
    <property type="protein sequence ID" value="GFR75643.1"/>
    <property type="molecule type" value="Genomic_DNA"/>
</dbReference>
<evidence type="ECO:0000313" key="2">
    <source>
        <dbReference type="EMBL" id="GFR75643.1"/>
    </source>
</evidence>
<gene>
    <name evidence="2" type="ORF">ElyMa_002193700</name>
</gene>
<dbReference type="AlphaFoldDB" id="A0AAV4FQN1"/>
<name>A0AAV4FQN1_9GAST</name>
<evidence type="ECO:0000313" key="3">
    <source>
        <dbReference type="Proteomes" id="UP000762676"/>
    </source>
</evidence>
<organism evidence="2 3">
    <name type="scientific">Elysia marginata</name>
    <dbReference type="NCBI Taxonomy" id="1093978"/>
    <lineage>
        <taxon>Eukaryota</taxon>
        <taxon>Metazoa</taxon>
        <taxon>Spiralia</taxon>
        <taxon>Lophotrochozoa</taxon>
        <taxon>Mollusca</taxon>
        <taxon>Gastropoda</taxon>
        <taxon>Heterobranchia</taxon>
        <taxon>Euthyneura</taxon>
        <taxon>Panpulmonata</taxon>
        <taxon>Sacoglossa</taxon>
        <taxon>Placobranchoidea</taxon>
        <taxon>Plakobranchidae</taxon>
        <taxon>Elysia</taxon>
    </lineage>
</organism>
<keyword evidence="3" id="KW-1185">Reference proteome</keyword>
<protein>
    <submittedName>
        <fullName evidence="2">Uncharacterized protein</fullName>
    </submittedName>
</protein>
<reference evidence="2 3" key="1">
    <citation type="journal article" date="2021" name="Elife">
        <title>Chloroplast acquisition without the gene transfer in kleptoplastic sea slugs, Plakobranchus ocellatus.</title>
        <authorList>
            <person name="Maeda T."/>
            <person name="Takahashi S."/>
            <person name="Yoshida T."/>
            <person name="Shimamura S."/>
            <person name="Takaki Y."/>
            <person name="Nagai Y."/>
            <person name="Toyoda A."/>
            <person name="Suzuki Y."/>
            <person name="Arimoto A."/>
            <person name="Ishii H."/>
            <person name="Satoh N."/>
            <person name="Nishiyama T."/>
            <person name="Hasebe M."/>
            <person name="Maruyama T."/>
            <person name="Minagawa J."/>
            <person name="Obokata J."/>
            <person name="Shigenobu S."/>
        </authorList>
    </citation>
    <scope>NUCLEOTIDE SEQUENCE [LARGE SCALE GENOMIC DNA]</scope>
</reference>
<comment type="caution">
    <text evidence="2">The sequence shown here is derived from an EMBL/GenBank/DDBJ whole genome shotgun (WGS) entry which is preliminary data.</text>
</comment>
<proteinExistence type="predicted"/>
<sequence>MPRACPSSVYSVAVDGDRGASARNFILASIFNPVPPLIPELDQQVLYTPLETVTPANSDIVKMFGLEYDRRTQIVKYVRWTLLPALIKDAVYSVGFSHLFEPGYDEYYALSRRTMFYFFKDPDRAVSTDEGDGFTALFFSHQQTRDPTGVVRSGHGESDLRTQQLRDPVAQ</sequence>
<accession>A0AAV4FQN1</accession>
<feature type="region of interest" description="Disordered" evidence="1">
    <location>
        <begin position="146"/>
        <end position="171"/>
    </location>
</feature>
<evidence type="ECO:0000256" key="1">
    <source>
        <dbReference type="SAM" id="MobiDB-lite"/>
    </source>
</evidence>